<dbReference type="Pfam" id="PF00682">
    <property type="entry name" value="HMGL-like"/>
    <property type="match status" value="1"/>
</dbReference>
<feature type="domain" description="Pyruvate carboxyltransferase" evidence="7">
    <location>
        <begin position="1"/>
        <end position="48"/>
    </location>
</feature>
<protein>
    <recommendedName>
        <fullName evidence="3">hydroxymethylglutaryl-CoA lyase</fullName>
        <ecNumber evidence="3">4.1.3.4</ecNumber>
    </recommendedName>
</protein>
<dbReference type="GO" id="GO:0046951">
    <property type="term" value="P:ketone body biosynthetic process"/>
    <property type="evidence" value="ECO:0007669"/>
    <property type="project" value="TreeGrafter"/>
</dbReference>
<evidence type="ECO:0000256" key="1">
    <source>
        <dbReference type="ARBA" id="ARBA00005143"/>
    </source>
</evidence>
<name>A0A9N9NMX3_9GLOM</name>
<dbReference type="PROSITE" id="PS50991">
    <property type="entry name" value="PYR_CT"/>
    <property type="match status" value="1"/>
</dbReference>
<dbReference type="InterPro" id="IPR000891">
    <property type="entry name" value="PYR_CT"/>
</dbReference>
<organism evidence="8 9">
    <name type="scientific">Racocetra fulgida</name>
    <dbReference type="NCBI Taxonomy" id="60492"/>
    <lineage>
        <taxon>Eukaryota</taxon>
        <taxon>Fungi</taxon>
        <taxon>Fungi incertae sedis</taxon>
        <taxon>Mucoromycota</taxon>
        <taxon>Glomeromycotina</taxon>
        <taxon>Glomeromycetes</taxon>
        <taxon>Diversisporales</taxon>
        <taxon>Gigasporaceae</taxon>
        <taxon>Racocetra</taxon>
    </lineage>
</organism>
<dbReference type="OrthoDB" id="1905920at2759"/>
<dbReference type="SUPFAM" id="SSF51569">
    <property type="entry name" value="Aldolase"/>
    <property type="match status" value="1"/>
</dbReference>
<gene>
    <name evidence="8" type="ORF">RFULGI_LOCUS13038</name>
</gene>
<keyword evidence="9" id="KW-1185">Reference proteome</keyword>
<dbReference type="EC" id="4.1.3.4" evidence="3"/>
<feature type="non-terminal residue" evidence="8">
    <location>
        <position position="1"/>
    </location>
</feature>
<proteinExistence type="inferred from homology"/>
<dbReference type="InterPro" id="IPR013785">
    <property type="entry name" value="Aldolase_TIM"/>
</dbReference>
<dbReference type="InterPro" id="IPR043594">
    <property type="entry name" value="HMGL"/>
</dbReference>
<evidence type="ECO:0000259" key="7">
    <source>
        <dbReference type="PROSITE" id="PS50991"/>
    </source>
</evidence>
<dbReference type="EMBL" id="CAJVPZ010033031">
    <property type="protein sequence ID" value="CAG8743305.1"/>
    <property type="molecule type" value="Genomic_DNA"/>
</dbReference>
<dbReference type="GO" id="GO:0006552">
    <property type="term" value="P:L-leucine catabolic process"/>
    <property type="evidence" value="ECO:0007669"/>
    <property type="project" value="TreeGrafter"/>
</dbReference>
<evidence type="ECO:0000256" key="3">
    <source>
        <dbReference type="ARBA" id="ARBA00012910"/>
    </source>
</evidence>
<keyword evidence="4" id="KW-0479">Metal-binding</keyword>
<evidence type="ECO:0000313" key="9">
    <source>
        <dbReference type="Proteomes" id="UP000789396"/>
    </source>
</evidence>
<evidence type="ECO:0000313" key="8">
    <source>
        <dbReference type="EMBL" id="CAG8743305.1"/>
    </source>
</evidence>
<evidence type="ECO:0000256" key="6">
    <source>
        <dbReference type="ARBA" id="ARBA00049877"/>
    </source>
</evidence>
<dbReference type="AlphaFoldDB" id="A0A9N9NMX3"/>
<keyword evidence="5" id="KW-0456">Lyase</keyword>
<dbReference type="PANTHER" id="PTHR42738">
    <property type="entry name" value="HYDROXYMETHYLGLUTARYL-COA LYASE"/>
    <property type="match status" value="1"/>
</dbReference>
<evidence type="ECO:0000256" key="4">
    <source>
        <dbReference type="ARBA" id="ARBA00022723"/>
    </source>
</evidence>
<evidence type="ECO:0000256" key="5">
    <source>
        <dbReference type="ARBA" id="ARBA00023239"/>
    </source>
</evidence>
<comment type="caution">
    <text evidence="8">The sequence shown here is derived from an EMBL/GenBank/DDBJ whole genome shotgun (WGS) entry which is preliminary data.</text>
</comment>
<comment type="similarity">
    <text evidence="2">Belongs to the HMG-CoA lyase family.</text>
</comment>
<comment type="pathway">
    <text evidence="1">Metabolic intermediate metabolism; (S)-3-hydroxy-3-methylglutaryl-CoA degradation; acetoacetate from (S)-3-hydroxy-3-methylglutaryl-CoA: step 1/1.</text>
</comment>
<dbReference type="Proteomes" id="UP000789396">
    <property type="component" value="Unassembled WGS sequence"/>
</dbReference>
<evidence type="ECO:0000256" key="2">
    <source>
        <dbReference type="ARBA" id="ARBA00009405"/>
    </source>
</evidence>
<dbReference type="PANTHER" id="PTHR42738:SF7">
    <property type="entry name" value="HYDROXYMETHYLGLUTARYL-COA LYASE"/>
    <property type="match status" value="1"/>
</dbReference>
<dbReference type="GO" id="GO:0004419">
    <property type="term" value="F:hydroxymethylglutaryl-CoA lyase activity"/>
    <property type="evidence" value="ECO:0007669"/>
    <property type="project" value="UniProtKB-EC"/>
</dbReference>
<dbReference type="Gene3D" id="3.20.20.70">
    <property type="entry name" value="Aldolase class I"/>
    <property type="match status" value="1"/>
</dbReference>
<sequence length="77" mass="8125">IRKNLSGIRVFDSSVAGLGATGNVATEDVVYMLHGMGYETGVDLLELVRVGNYISQQLGRSNGSKAAIALSSKLQIN</sequence>
<dbReference type="GO" id="GO:0046872">
    <property type="term" value="F:metal ion binding"/>
    <property type="evidence" value="ECO:0007669"/>
    <property type="project" value="UniProtKB-KW"/>
</dbReference>
<reference evidence="8" key="1">
    <citation type="submission" date="2021-06" db="EMBL/GenBank/DDBJ databases">
        <authorList>
            <person name="Kallberg Y."/>
            <person name="Tangrot J."/>
            <person name="Rosling A."/>
        </authorList>
    </citation>
    <scope>NUCLEOTIDE SEQUENCE</scope>
    <source>
        <strain evidence="8">IN212</strain>
    </source>
</reference>
<accession>A0A9N9NMX3</accession>
<comment type="catalytic activity">
    <reaction evidence="6">
        <text>(3S)-3-hydroxy-3-methylglutaryl-CoA = acetoacetate + acetyl-CoA</text>
        <dbReference type="Rhea" id="RHEA:24404"/>
        <dbReference type="ChEBI" id="CHEBI:13705"/>
        <dbReference type="ChEBI" id="CHEBI:43074"/>
        <dbReference type="ChEBI" id="CHEBI:57288"/>
        <dbReference type="EC" id="4.1.3.4"/>
    </reaction>
</comment>